<comment type="caution">
    <text evidence="8">The sequence shown here is derived from an EMBL/GenBank/DDBJ whole genome shotgun (WGS) entry which is preliminary data.</text>
</comment>
<dbReference type="RefSeq" id="WP_198474590.1">
    <property type="nucleotide sequence ID" value="NZ_JADGMQ010000002.1"/>
</dbReference>
<dbReference type="InterPro" id="IPR004090">
    <property type="entry name" value="Chemotax_Me-accpt_rcpt"/>
</dbReference>
<dbReference type="PRINTS" id="PR00260">
    <property type="entry name" value="CHEMTRNSDUCR"/>
</dbReference>
<sequence length="538" mass="57824">MSQQYDMGALRERLQFIGLDPASRDRLRGLKGVIDESIGPSLAVFYERVRSTPQTARFFNDERHLQSAKERQESHWSLIANAEFDERYVAGVTAVGKAHARLGLEPRWYIGGYALLVEQLVTSVLQHRWPTPFGRSKAAGIAKEVGVVIKAAMMDMDYAISVYLDELAEARAAAEAEKQRAQADRLAALEKLGAALDQLAEGDLQKRLATDLPQEFVGMADNFNQAVNALHNVIADVRATSRAIVGGTEEIANAAEDLSKRTEQQASSLEESSAALHELAESVRTTADNAARAANTVGETQSEAQESGRVVAEAVDAMAKINSSSKSIAAIVGVIDEIAFQTNLLALNAGVEAARAGEAGRGFAVVAQEVRSLAQRCAESAKEIKALITNSEEHVASGVSLVGATGEALDRIVERISEINALVNGIAGAAAEQSRGIGEVNSAVANLDKITQQNAAMVEETSTESKRLRAEAVELSGTLERFRVAERPRAQQRQSQEPQASPRGSATRNRPVQALIQSSSRAVQEAIDAEEDANWAEF</sequence>
<dbReference type="Pfam" id="PF00015">
    <property type="entry name" value="MCPsignal"/>
    <property type="match status" value="1"/>
</dbReference>
<evidence type="ECO:0000313" key="8">
    <source>
        <dbReference type="EMBL" id="MBI1619832.1"/>
    </source>
</evidence>
<dbReference type="InterPro" id="IPR039379">
    <property type="entry name" value="Protoglobin_sensor_dom"/>
</dbReference>
<keyword evidence="4" id="KW-0175">Coiled coil</keyword>
<evidence type="ECO:0000256" key="2">
    <source>
        <dbReference type="ARBA" id="ARBA00029447"/>
    </source>
</evidence>
<name>A0ABS0SBF7_9HYPH</name>
<evidence type="ECO:0000256" key="1">
    <source>
        <dbReference type="ARBA" id="ARBA00022500"/>
    </source>
</evidence>
<dbReference type="SMART" id="SM00283">
    <property type="entry name" value="MA"/>
    <property type="match status" value="1"/>
</dbReference>
<dbReference type="InterPro" id="IPR004089">
    <property type="entry name" value="MCPsignal_dom"/>
</dbReference>
<dbReference type="PROSITE" id="PS50885">
    <property type="entry name" value="HAMP"/>
    <property type="match status" value="1"/>
</dbReference>
<dbReference type="CDD" id="cd11386">
    <property type="entry name" value="MCP_signal"/>
    <property type="match status" value="1"/>
</dbReference>
<dbReference type="Pfam" id="PF00672">
    <property type="entry name" value="HAMP"/>
    <property type="match status" value="1"/>
</dbReference>
<protein>
    <submittedName>
        <fullName evidence="8">Globin-coupled sensor protein</fullName>
    </submittedName>
</protein>
<dbReference type="PROSITE" id="PS50111">
    <property type="entry name" value="CHEMOTAXIS_TRANSDUC_2"/>
    <property type="match status" value="1"/>
</dbReference>
<evidence type="ECO:0000256" key="5">
    <source>
        <dbReference type="SAM" id="MobiDB-lite"/>
    </source>
</evidence>
<feature type="region of interest" description="Disordered" evidence="5">
    <location>
        <begin position="485"/>
        <end position="538"/>
    </location>
</feature>
<dbReference type="InterPro" id="IPR044398">
    <property type="entry name" value="Globin-sensor_dom"/>
</dbReference>
<evidence type="ECO:0000256" key="4">
    <source>
        <dbReference type="SAM" id="Coils"/>
    </source>
</evidence>
<proteinExistence type="inferred from homology"/>
<dbReference type="SUPFAM" id="SSF46458">
    <property type="entry name" value="Globin-like"/>
    <property type="match status" value="1"/>
</dbReference>
<dbReference type="Gene3D" id="1.10.490.10">
    <property type="entry name" value="Globins"/>
    <property type="match status" value="1"/>
</dbReference>
<evidence type="ECO:0000259" key="6">
    <source>
        <dbReference type="PROSITE" id="PS50111"/>
    </source>
</evidence>
<keyword evidence="1" id="KW-0145">Chemotaxis</keyword>
<feature type="compositionally biased region" description="Acidic residues" evidence="5">
    <location>
        <begin position="527"/>
        <end position="538"/>
    </location>
</feature>
<dbReference type="InterPro" id="IPR009050">
    <property type="entry name" value="Globin-like_sf"/>
</dbReference>
<keyword evidence="9" id="KW-1185">Reference proteome</keyword>
<dbReference type="Pfam" id="PF11563">
    <property type="entry name" value="Protoglobin"/>
    <property type="match status" value="1"/>
</dbReference>
<dbReference type="PANTHER" id="PTHR43531:SF11">
    <property type="entry name" value="METHYL-ACCEPTING CHEMOTAXIS PROTEIN 3"/>
    <property type="match status" value="1"/>
</dbReference>
<dbReference type="InterPro" id="IPR051310">
    <property type="entry name" value="MCP_chemotaxis"/>
</dbReference>
<evidence type="ECO:0000256" key="3">
    <source>
        <dbReference type="PROSITE-ProRule" id="PRU00284"/>
    </source>
</evidence>
<feature type="domain" description="HAMP" evidence="7">
    <location>
        <begin position="183"/>
        <end position="235"/>
    </location>
</feature>
<reference evidence="8 9" key="1">
    <citation type="submission" date="2020-10" db="EMBL/GenBank/DDBJ databases">
        <title>Aquamicrobium zhengzhouensis sp. nov., a exopolysaccharide producing bacterium isolated from farmland soil.</title>
        <authorList>
            <person name="Wang X."/>
        </authorList>
    </citation>
    <scope>NUCLEOTIDE SEQUENCE [LARGE SCALE GENOMIC DNA]</scope>
    <source>
        <strain evidence="9">cd-1</strain>
    </source>
</reference>
<accession>A0ABS0SBF7</accession>
<dbReference type="InterPro" id="IPR012292">
    <property type="entry name" value="Globin/Proto"/>
</dbReference>
<organism evidence="8 9">
    <name type="scientific">Aquamicrobium zhengzhouense</name>
    <dbReference type="NCBI Taxonomy" id="2781738"/>
    <lineage>
        <taxon>Bacteria</taxon>
        <taxon>Pseudomonadati</taxon>
        <taxon>Pseudomonadota</taxon>
        <taxon>Alphaproteobacteria</taxon>
        <taxon>Hyphomicrobiales</taxon>
        <taxon>Phyllobacteriaceae</taxon>
        <taxon>Aquamicrobium</taxon>
    </lineage>
</organism>
<dbReference type="Gene3D" id="1.10.287.950">
    <property type="entry name" value="Methyl-accepting chemotaxis protein"/>
    <property type="match status" value="1"/>
</dbReference>
<dbReference type="CDD" id="cd01068">
    <property type="entry name" value="globin_sensor"/>
    <property type="match status" value="1"/>
</dbReference>
<keyword evidence="3" id="KW-0807">Transducer</keyword>
<dbReference type="Proteomes" id="UP000601789">
    <property type="component" value="Unassembled WGS sequence"/>
</dbReference>
<dbReference type="PANTHER" id="PTHR43531">
    <property type="entry name" value="PROTEIN ICFG"/>
    <property type="match status" value="1"/>
</dbReference>
<evidence type="ECO:0000259" key="7">
    <source>
        <dbReference type="PROSITE" id="PS50885"/>
    </source>
</evidence>
<feature type="domain" description="Methyl-accepting transducer" evidence="6">
    <location>
        <begin position="240"/>
        <end position="469"/>
    </location>
</feature>
<dbReference type="InterPro" id="IPR003660">
    <property type="entry name" value="HAMP_dom"/>
</dbReference>
<feature type="coiled-coil region" evidence="4">
    <location>
        <begin position="160"/>
        <end position="191"/>
    </location>
</feature>
<dbReference type="EMBL" id="JADGMQ010000002">
    <property type="protein sequence ID" value="MBI1619832.1"/>
    <property type="molecule type" value="Genomic_DNA"/>
</dbReference>
<evidence type="ECO:0000313" key="9">
    <source>
        <dbReference type="Proteomes" id="UP000601789"/>
    </source>
</evidence>
<feature type="compositionally biased region" description="Polar residues" evidence="5">
    <location>
        <begin position="491"/>
        <end position="522"/>
    </location>
</feature>
<comment type="similarity">
    <text evidence="2">Belongs to the methyl-accepting chemotaxis (MCP) protein family.</text>
</comment>
<dbReference type="SUPFAM" id="SSF58104">
    <property type="entry name" value="Methyl-accepting chemotaxis protein (MCP) signaling domain"/>
    <property type="match status" value="1"/>
</dbReference>
<gene>
    <name evidence="8" type="ORF">IOD40_04025</name>
</gene>